<evidence type="ECO:0000259" key="1">
    <source>
        <dbReference type="Pfam" id="PF12770"/>
    </source>
</evidence>
<reference evidence="2 3" key="1">
    <citation type="submission" date="2021-03" db="EMBL/GenBank/DDBJ databases">
        <title>Sequencing the genomes of 1000 actinobacteria strains.</title>
        <authorList>
            <person name="Klenk H.-P."/>
        </authorList>
    </citation>
    <scope>NUCLEOTIDE SEQUENCE [LARGE SCALE GENOMIC DNA]</scope>
    <source>
        <strain evidence="2 3">DSM 46670</strain>
    </source>
</reference>
<keyword evidence="3" id="KW-1185">Reference proteome</keyword>
<accession>A0ABS4TVM9</accession>
<gene>
    <name evidence="2" type="ORF">JOF56_008395</name>
</gene>
<feature type="domain" description="CHAT" evidence="1">
    <location>
        <begin position="114"/>
        <end position="415"/>
    </location>
</feature>
<organism evidence="2 3">
    <name type="scientific">Kibdelosporangium banguiense</name>
    <dbReference type="NCBI Taxonomy" id="1365924"/>
    <lineage>
        <taxon>Bacteria</taxon>
        <taxon>Bacillati</taxon>
        <taxon>Actinomycetota</taxon>
        <taxon>Actinomycetes</taxon>
        <taxon>Pseudonocardiales</taxon>
        <taxon>Pseudonocardiaceae</taxon>
        <taxon>Kibdelosporangium</taxon>
    </lineage>
</organism>
<dbReference type="Proteomes" id="UP001519332">
    <property type="component" value="Unassembled WGS sequence"/>
</dbReference>
<dbReference type="InterPro" id="IPR024983">
    <property type="entry name" value="CHAT_dom"/>
</dbReference>
<dbReference type="RefSeq" id="WP_209645092.1">
    <property type="nucleotide sequence ID" value="NZ_JAGINW010000001.1"/>
</dbReference>
<proteinExistence type="predicted"/>
<protein>
    <submittedName>
        <fullName evidence="2">CHAT domain-containing protein</fullName>
    </submittedName>
</protein>
<comment type="caution">
    <text evidence="2">The sequence shown here is derived from an EMBL/GenBank/DDBJ whole genome shotgun (WGS) entry which is preliminary data.</text>
</comment>
<dbReference type="EMBL" id="JAGINW010000001">
    <property type="protein sequence ID" value="MBP2328010.1"/>
    <property type="molecule type" value="Genomic_DNA"/>
</dbReference>
<evidence type="ECO:0000313" key="2">
    <source>
        <dbReference type="EMBL" id="MBP2328010.1"/>
    </source>
</evidence>
<evidence type="ECO:0000313" key="3">
    <source>
        <dbReference type="Proteomes" id="UP001519332"/>
    </source>
</evidence>
<sequence length="416" mass="45387">MEADRFDEIQQARRGFDEVVAEIRQVPGHEDFLSEPALADILNAADDHPLCYLTAADSDGAALIVRDGDVIPVVLPMLSATSTRERVESHLRHYRAFRRDPLSLPSWTSDVDDTTQWLWEAVMAPVLSLCPATEMTIITGGLLGLLPLHAAWFPDSAAVTGRRYALDDVVISYVPNARSLTVARGRAQQSTMDTVLAVADPLPRRKELDPLHSAIHEVNAACDGYTSVLLSGSAATASNVRSHLSTADILHFACHGIADLDVPANSHLVLAGDDRLTLRDLLGMDLRARLAVLSACETSMAGTDLPDEALGLPTGLLHAGVAGVVASLWAVNDLSSAILMTEFYRRWYRSDSSPARALRDAQQWLRDSTNAEKVHAAEQLPAEVRDHFLDMLLFREPDDRDEAAIPVWAAFEHIGV</sequence>
<dbReference type="Pfam" id="PF12770">
    <property type="entry name" value="CHAT"/>
    <property type="match status" value="1"/>
</dbReference>
<name>A0ABS4TVM9_9PSEU</name>